<reference evidence="1 2" key="1">
    <citation type="submission" date="2016-01" db="EMBL/GenBank/DDBJ databases">
        <title>Molecular Mechanisms for transfer of large genomic segments between Enterococcus faecium strains.</title>
        <authorList>
            <person name="Garcia-Solache M.A."/>
            <person name="Lebreton F."/>
            <person name="Mclaughlin R.E."/>
            <person name="Whiteaker J.D."/>
            <person name="Gilmore M.S."/>
            <person name="Rice L.B."/>
        </authorList>
    </citation>
    <scope>NUCLEOTIDE SEQUENCE [LARGE SCALE GENOMIC DNA]</scope>
    <source>
        <strain evidence="1 2">D344RRF x C68</strain>
    </source>
</reference>
<gene>
    <name evidence="1" type="ORF">AWT83_09240</name>
</gene>
<evidence type="ECO:0000313" key="2">
    <source>
        <dbReference type="Proteomes" id="UP000070452"/>
    </source>
</evidence>
<organism evidence="1 2">
    <name type="scientific">Enterococcus faecium</name>
    <name type="common">Streptococcus faecium</name>
    <dbReference type="NCBI Taxonomy" id="1352"/>
    <lineage>
        <taxon>Bacteria</taxon>
        <taxon>Bacillati</taxon>
        <taxon>Bacillota</taxon>
        <taxon>Bacilli</taxon>
        <taxon>Lactobacillales</taxon>
        <taxon>Enterococcaceae</taxon>
        <taxon>Enterococcus</taxon>
    </lineage>
</organism>
<comment type="caution">
    <text evidence="1">The sequence shown here is derived from an EMBL/GenBank/DDBJ whole genome shotgun (WGS) entry which is preliminary data.</text>
</comment>
<protein>
    <submittedName>
        <fullName evidence="1">Uncharacterized protein</fullName>
    </submittedName>
</protein>
<accession>A0A132P8I8</accession>
<sequence length="179" mass="20611">MQLLLYRIGDSTKIRFLINVRFRVIYSTVLPKGIPQRQKWMIHMEEIMQMILGNAKFQLGQVVSTPAVLETFNPLQTANGIPEALSNLWFRQEISIAEIEDAVLDAKNGKELANSLNRIKLFRKFTLDRELDGMVRLKGTDVWKNISYLKVYTATPPKKPTPPRFQSNGWSLFFSHKSA</sequence>
<dbReference type="Proteomes" id="UP000070452">
    <property type="component" value="Unassembled WGS sequence"/>
</dbReference>
<dbReference type="EMBL" id="LRHK01000001">
    <property type="protein sequence ID" value="KWX18641.1"/>
    <property type="molecule type" value="Genomic_DNA"/>
</dbReference>
<name>A0A132P8I8_ENTFC</name>
<evidence type="ECO:0000313" key="1">
    <source>
        <dbReference type="EMBL" id="KWX18641.1"/>
    </source>
</evidence>
<proteinExistence type="predicted"/>
<dbReference type="AlphaFoldDB" id="A0A132P8I8"/>